<feature type="compositionally biased region" description="Low complexity" evidence="1">
    <location>
        <begin position="45"/>
        <end position="56"/>
    </location>
</feature>
<keyword evidence="3" id="KW-1185">Reference proteome</keyword>
<feature type="compositionally biased region" description="Low complexity" evidence="1">
    <location>
        <begin position="83"/>
        <end position="92"/>
    </location>
</feature>
<protein>
    <submittedName>
        <fullName evidence="2">Uncharacterized protein</fullName>
    </submittedName>
</protein>
<dbReference type="Proteomes" id="UP000244005">
    <property type="component" value="Unassembled WGS sequence"/>
</dbReference>
<feature type="non-terminal residue" evidence="2">
    <location>
        <position position="137"/>
    </location>
</feature>
<sequence>MPAIVTALLQVKAWRCLPACRTRTSPAASPCHRPPPVVRPPPGPAALSPGATAARPCRSRTRWSSSGWATPSPPDAARPPSPARTATAARPPMEIDGRSSALVQVYPAGKSVRASAFASFLVPKRKVGLTRLDAIRG</sequence>
<feature type="compositionally biased region" description="Pro residues" evidence="1">
    <location>
        <begin position="32"/>
        <end position="44"/>
    </location>
</feature>
<evidence type="ECO:0000313" key="2">
    <source>
        <dbReference type="EMBL" id="PTQ47980.1"/>
    </source>
</evidence>
<evidence type="ECO:0000313" key="3">
    <source>
        <dbReference type="Proteomes" id="UP000244005"/>
    </source>
</evidence>
<dbReference type="EMBL" id="KZ772678">
    <property type="protein sequence ID" value="PTQ47980.1"/>
    <property type="molecule type" value="Genomic_DNA"/>
</dbReference>
<evidence type="ECO:0000256" key="1">
    <source>
        <dbReference type="SAM" id="MobiDB-lite"/>
    </source>
</evidence>
<proteinExistence type="predicted"/>
<feature type="compositionally biased region" description="Pro residues" evidence="1">
    <location>
        <begin position="71"/>
        <end position="82"/>
    </location>
</feature>
<dbReference type="AlphaFoldDB" id="A0A2R6XPE3"/>
<accession>A0A2R6XPE3</accession>
<gene>
    <name evidence="2" type="ORF">MARPO_0006s0026</name>
</gene>
<feature type="region of interest" description="Disordered" evidence="1">
    <location>
        <begin position="25"/>
        <end position="96"/>
    </location>
</feature>
<organism evidence="2 3">
    <name type="scientific">Marchantia polymorpha</name>
    <name type="common">Common liverwort</name>
    <name type="synonym">Marchantia aquatica</name>
    <dbReference type="NCBI Taxonomy" id="3197"/>
    <lineage>
        <taxon>Eukaryota</taxon>
        <taxon>Viridiplantae</taxon>
        <taxon>Streptophyta</taxon>
        <taxon>Embryophyta</taxon>
        <taxon>Marchantiophyta</taxon>
        <taxon>Marchantiopsida</taxon>
        <taxon>Marchantiidae</taxon>
        <taxon>Marchantiales</taxon>
        <taxon>Marchantiaceae</taxon>
        <taxon>Marchantia</taxon>
    </lineage>
</organism>
<name>A0A2R6XPE3_MARPO</name>
<reference evidence="3" key="1">
    <citation type="journal article" date="2017" name="Cell">
        <title>Insights into land plant evolution garnered from the Marchantia polymorpha genome.</title>
        <authorList>
            <person name="Bowman J.L."/>
            <person name="Kohchi T."/>
            <person name="Yamato K.T."/>
            <person name="Jenkins J."/>
            <person name="Shu S."/>
            <person name="Ishizaki K."/>
            <person name="Yamaoka S."/>
            <person name="Nishihama R."/>
            <person name="Nakamura Y."/>
            <person name="Berger F."/>
            <person name="Adam C."/>
            <person name="Aki S.S."/>
            <person name="Althoff F."/>
            <person name="Araki T."/>
            <person name="Arteaga-Vazquez M.A."/>
            <person name="Balasubrmanian S."/>
            <person name="Barry K."/>
            <person name="Bauer D."/>
            <person name="Boehm C.R."/>
            <person name="Briginshaw L."/>
            <person name="Caballero-Perez J."/>
            <person name="Catarino B."/>
            <person name="Chen F."/>
            <person name="Chiyoda S."/>
            <person name="Chovatia M."/>
            <person name="Davies K.M."/>
            <person name="Delmans M."/>
            <person name="Demura T."/>
            <person name="Dierschke T."/>
            <person name="Dolan L."/>
            <person name="Dorantes-Acosta A.E."/>
            <person name="Eklund D.M."/>
            <person name="Florent S.N."/>
            <person name="Flores-Sandoval E."/>
            <person name="Fujiyama A."/>
            <person name="Fukuzawa H."/>
            <person name="Galik B."/>
            <person name="Grimanelli D."/>
            <person name="Grimwood J."/>
            <person name="Grossniklaus U."/>
            <person name="Hamada T."/>
            <person name="Haseloff J."/>
            <person name="Hetherington A.J."/>
            <person name="Higo A."/>
            <person name="Hirakawa Y."/>
            <person name="Hundley H.N."/>
            <person name="Ikeda Y."/>
            <person name="Inoue K."/>
            <person name="Inoue S.I."/>
            <person name="Ishida S."/>
            <person name="Jia Q."/>
            <person name="Kakita M."/>
            <person name="Kanazawa T."/>
            <person name="Kawai Y."/>
            <person name="Kawashima T."/>
            <person name="Kennedy M."/>
            <person name="Kinose K."/>
            <person name="Kinoshita T."/>
            <person name="Kohara Y."/>
            <person name="Koide E."/>
            <person name="Komatsu K."/>
            <person name="Kopischke S."/>
            <person name="Kubo M."/>
            <person name="Kyozuka J."/>
            <person name="Lagercrantz U."/>
            <person name="Lin S.S."/>
            <person name="Lindquist E."/>
            <person name="Lipzen A.M."/>
            <person name="Lu C.W."/>
            <person name="De Luna E."/>
            <person name="Martienssen R.A."/>
            <person name="Minamino N."/>
            <person name="Mizutani M."/>
            <person name="Mizutani M."/>
            <person name="Mochizuki N."/>
            <person name="Monte I."/>
            <person name="Mosher R."/>
            <person name="Nagasaki H."/>
            <person name="Nakagami H."/>
            <person name="Naramoto S."/>
            <person name="Nishitani K."/>
            <person name="Ohtani M."/>
            <person name="Okamoto T."/>
            <person name="Okumura M."/>
            <person name="Phillips J."/>
            <person name="Pollak B."/>
            <person name="Reinders A."/>
            <person name="Rovekamp M."/>
            <person name="Sano R."/>
            <person name="Sawa S."/>
            <person name="Schmid M.W."/>
            <person name="Shirakawa M."/>
            <person name="Solano R."/>
            <person name="Spunde A."/>
            <person name="Suetsugu N."/>
            <person name="Sugano S."/>
            <person name="Sugiyama A."/>
            <person name="Sun R."/>
            <person name="Suzuki Y."/>
            <person name="Takenaka M."/>
            <person name="Takezawa D."/>
            <person name="Tomogane H."/>
            <person name="Tsuzuki M."/>
            <person name="Ueda T."/>
            <person name="Umeda M."/>
            <person name="Ward J.M."/>
            <person name="Watanabe Y."/>
            <person name="Yazaki K."/>
            <person name="Yokoyama R."/>
            <person name="Yoshitake Y."/>
            <person name="Yotsui I."/>
            <person name="Zachgo S."/>
            <person name="Schmutz J."/>
        </authorList>
    </citation>
    <scope>NUCLEOTIDE SEQUENCE [LARGE SCALE GENOMIC DNA]</scope>
    <source>
        <strain evidence="3">Tak-1</strain>
    </source>
</reference>